<dbReference type="GO" id="GO:0003677">
    <property type="term" value="F:DNA binding"/>
    <property type="evidence" value="ECO:0007669"/>
    <property type="project" value="InterPro"/>
</dbReference>
<protein>
    <submittedName>
        <fullName evidence="2">Transposase, IS4 family</fullName>
    </submittedName>
</protein>
<reference evidence="2" key="1">
    <citation type="submission" date="2018-06" db="EMBL/GenBank/DDBJ databases">
        <authorList>
            <person name="Zhirakovskaya E."/>
        </authorList>
    </citation>
    <scope>NUCLEOTIDE SEQUENCE</scope>
</reference>
<dbReference type="InterPro" id="IPR051698">
    <property type="entry name" value="Transposase_11-like"/>
</dbReference>
<accession>A0A3B0W2C5</accession>
<dbReference type="PANTHER" id="PTHR30298">
    <property type="entry name" value="H REPEAT-ASSOCIATED PREDICTED TRANSPOSASE"/>
    <property type="match status" value="1"/>
</dbReference>
<dbReference type="EMBL" id="UOFB01000060">
    <property type="protein sequence ID" value="VAW44867.1"/>
    <property type="molecule type" value="Genomic_DNA"/>
</dbReference>
<gene>
    <name evidence="2" type="ORF">MNBD_GAMMA04-1111</name>
</gene>
<dbReference type="GO" id="GO:0004803">
    <property type="term" value="F:transposase activity"/>
    <property type="evidence" value="ECO:0007669"/>
    <property type="project" value="InterPro"/>
</dbReference>
<dbReference type="InterPro" id="IPR002559">
    <property type="entry name" value="Transposase_11"/>
</dbReference>
<dbReference type="NCBIfam" id="NF033564">
    <property type="entry name" value="transpos_ISAs1"/>
    <property type="match status" value="1"/>
</dbReference>
<organism evidence="2">
    <name type="scientific">hydrothermal vent metagenome</name>
    <dbReference type="NCBI Taxonomy" id="652676"/>
    <lineage>
        <taxon>unclassified sequences</taxon>
        <taxon>metagenomes</taxon>
        <taxon>ecological metagenomes</taxon>
    </lineage>
</organism>
<dbReference type="GO" id="GO:0006313">
    <property type="term" value="P:DNA transposition"/>
    <property type="evidence" value="ECO:0007669"/>
    <property type="project" value="InterPro"/>
</dbReference>
<name>A0A3B0W2C5_9ZZZZ</name>
<proteinExistence type="predicted"/>
<feature type="domain" description="Transposase IS4-like" evidence="1">
    <location>
        <begin position="11"/>
        <end position="61"/>
    </location>
</feature>
<dbReference type="InterPro" id="IPR047647">
    <property type="entry name" value="ISAs1_transpos"/>
</dbReference>
<dbReference type="AlphaFoldDB" id="A0A3B0W2C5"/>
<sequence length="94" mass="10706">FLSSLNANNPDKLEHAVRAHWSIENSLHWVLDVAFDEDSNRTRKGHSAANLAVIRHIALNLIKNEKTSKVGVKIKRLKAGWDNHYLLRVIGMEI</sequence>
<evidence type="ECO:0000313" key="2">
    <source>
        <dbReference type="EMBL" id="VAW44867.1"/>
    </source>
</evidence>
<dbReference type="PANTHER" id="PTHR30298:SF0">
    <property type="entry name" value="PROTEIN YBFL-RELATED"/>
    <property type="match status" value="1"/>
</dbReference>
<dbReference type="Pfam" id="PF01609">
    <property type="entry name" value="DDE_Tnp_1"/>
    <property type="match status" value="1"/>
</dbReference>
<feature type="non-terminal residue" evidence="2">
    <location>
        <position position="1"/>
    </location>
</feature>
<evidence type="ECO:0000259" key="1">
    <source>
        <dbReference type="Pfam" id="PF01609"/>
    </source>
</evidence>